<feature type="chain" id="PRO_5029846297" evidence="4">
    <location>
        <begin position="29"/>
        <end position="487"/>
    </location>
</feature>
<dbReference type="EMBL" id="LR746277">
    <property type="protein sequence ID" value="CAA7408268.1"/>
    <property type="molecule type" value="Genomic_DNA"/>
</dbReference>
<evidence type="ECO:0000256" key="2">
    <source>
        <dbReference type="SAM" id="MobiDB-lite"/>
    </source>
</evidence>
<dbReference type="PANTHER" id="PTHR34360">
    <property type="entry name" value="OS08G0519400 PROTEIN"/>
    <property type="match status" value="1"/>
</dbReference>
<protein>
    <submittedName>
        <fullName evidence="5">Uncharacterized protein</fullName>
    </submittedName>
</protein>
<evidence type="ECO:0000313" key="5">
    <source>
        <dbReference type="EMBL" id="CAA7408268.1"/>
    </source>
</evidence>
<gene>
    <name evidence="5" type="ORF">SI8410_14018946</name>
</gene>
<reference evidence="5" key="1">
    <citation type="submission" date="2020-02" db="EMBL/GenBank/DDBJ databases">
        <authorList>
            <person name="Scholz U."/>
            <person name="Mascher M."/>
            <person name="Fiebig A."/>
        </authorList>
    </citation>
    <scope>NUCLEOTIDE SEQUENCE</scope>
</reference>
<accession>A0A7I8LG34</accession>
<dbReference type="Proteomes" id="UP000663760">
    <property type="component" value="Chromosome 14"/>
</dbReference>
<keyword evidence="3" id="KW-0812">Transmembrane</keyword>
<dbReference type="PANTHER" id="PTHR34360:SF1">
    <property type="entry name" value="OS08G0519400 PROTEIN"/>
    <property type="match status" value="1"/>
</dbReference>
<dbReference type="Gene3D" id="1.10.287.1490">
    <property type="match status" value="1"/>
</dbReference>
<evidence type="ECO:0000256" key="1">
    <source>
        <dbReference type="SAM" id="Coils"/>
    </source>
</evidence>
<dbReference type="AlphaFoldDB" id="A0A7I8LG34"/>
<sequence length="487" mass="54937">MADSPMAGASKVVLFFLAFCVALVVTGGESGFEGSEDLLPLRSELEQLRSKVSALEASIAVGNQQLKAKDETLVQQENSIDEKSAVITSLQAEIESLEKEGAVDSKKLVGGVHTRATELELQIGKLKGGIKSQVWKRDALEARAVEAEKKMEELNLLLQRLQKTNDEQKMRIKKTNHALKDAEEELMKAQFEASLKNKELAEVHGAWLPHWLLVHTNHCQASLAFYWKNHGKPNYDIFLEKVSQISAQAQKKAECHLETAKTKWIPMLKELWVTIRTFIMPYTELVATKTIEIYNSVVIILKPHTVQIQGAVDPYFQDAWRLCKLYFDQVMTDLKPHVDKVHAASKPYSEPIVYAFGKFYHQVQVGVKAILKKHELTRALATEDFVWSIASAFLALGIFLAYSLLAAVFCNNNPRRSTQKVHSTRAPRKHKHRHADKQSSRVVRAQVQRLTSIIFLSCPFVLTKFIAVSCTTERKTHSCLMDAADYL</sequence>
<proteinExistence type="predicted"/>
<evidence type="ECO:0000256" key="3">
    <source>
        <dbReference type="SAM" id="Phobius"/>
    </source>
</evidence>
<feature type="compositionally biased region" description="Basic residues" evidence="2">
    <location>
        <begin position="417"/>
        <end position="435"/>
    </location>
</feature>
<keyword evidence="1" id="KW-0175">Coiled coil</keyword>
<keyword evidence="4" id="KW-0732">Signal</keyword>
<keyword evidence="6" id="KW-1185">Reference proteome</keyword>
<evidence type="ECO:0000313" key="6">
    <source>
        <dbReference type="Proteomes" id="UP000663760"/>
    </source>
</evidence>
<keyword evidence="3" id="KW-1133">Transmembrane helix</keyword>
<feature type="signal peptide" evidence="4">
    <location>
        <begin position="1"/>
        <end position="28"/>
    </location>
</feature>
<name>A0A7I8LG34_SPIIN</name>
<organism evidence="5 6">
    <name type="scientific">Spirodela intermedia</name>
    <name type="common">Intermediate duckweed</name>
    <dbReference type="NCBI Taxonomy" id="51605"/>
    <lineage>
        <taxon>Eukaryota</taxon>
        <taxon>Viridiplantae</taxon>
        <taxon>Streptophyta</taxon>
        <taxon>Embryophyta</taxon>
        <taxon>Tracheophyta</taxon>
        <taxon>Spermatophyta</taxon>
        <taxon>Magnoliopsida</taxon>
        <taxon>Liliopsida</taxon>
        <taxon>Araceae</taxon>
        <taxon>Lemnoideae</taxon>
        <taxon>Spirodela</taxon>
    </lineage>
</organism>
<feature type="transmembrane region" description="Helical" evidence="3">
    <location>
        <begin position="385"/>
        <end position="410"/>
    </location>
</feature>
<dbReference type="OrthoDB" id="2017695at2759"/>
<evidence type="ECO:0000256" key="4">
    <source>
        <dbReference type="SAM" id="SignalP"/>
    </source>
</evidence>
<feature type="region of interest" description="Disordered" evidence="2">
    <location>
        <begin position="417"/>
        <end position="440"/>
    </location>
</feature>
<keyword evidence="3" id="KW-0472">Membrane</keyword>
<feature type="coiled-coil region" evidence="1">
    <location>
        <begin position="45"/>
        <end position="100"/>
    </location>
</feature>
<feature type="coiled-coil region" evidence="1">
    <location>
        <begin position="137"/>
        <end position="199"/>
    </location>
</feature>